<dbReference type="RefSeq" id="WP_311423647.1">
    <property type="nucleotide sequence ID" value="NZ_JAVREH010000018.1"/>
</dbReference>
<name>A0ABU2JBY4_9ACTN</name>
<dbReference type="Proteomes" id="UP001183176">
    <property type="component" value="Unassembled WGS sequence"/>
</dbReference>
<proteinExistence type="predicted"/>
<evidence type="ECO:0000313" key="1">
    <source>
        <dbReference type="EMBL" id="MDT0262499.1"/>
    </source>
</evidence>
<accession>A0ABU2JBY4</accession>
<dbReference type="EMBL" id="JAVREH010000018">
    <property type="protein sequence ID" value="MDT0262499.1"/>
    <property type="molecule type" value="Genomic_DNA"/>
</dbReference>
<comment type="caution">
    <text evidence="1">The sequence shown here is derived from an EMBL/GenBank/DDBJ whole genome shotgun (WGS) entry which is preliminary data.</text>
</comment>
<evidence type="ECO:0000313" key="2">
    <source>
        <dbReference type="Proteomes" id="UP001183176"/>
    </source>
</evidence>
<gene>
    <name evidence="1" type="ORF">RM423_13970</name>
</gene>
<reference evidence="2" key="1">
    <citation type="submission" date="2023-07" db="EMBL/GenBank/DDBJ databases">
        <title>30 novel species of actinomycetes from the DSMZ collection.</title>
        <authorList>
            <person name="Nouioui I."/>
        </authorList>
    </citation>
    <scope>NUCLEOTIDE SEQUENCE [LARGE SCALE GENOMIC DNA]</scope>
    <source>
        <strain evidence="2">DSM 44399</strain>
    </source>
</reference>
<organism evidence="1 2">
    <name type="scientific">Jatrophihabitans lederbergiae</name>
    <dbReference type="NCBI Taxonomy" id="3075547"/>
    <lineage>
        <taxon>Bacteria</taxon>
        <taxon>Bacillati</taxon>
        <taxon>Actinomycetota</taxon>
        <taxon>Actinomycetes</taxon>
        <taxon>Jatrophihabitantales</taxon>
        <taxon>Jatrophihabitantaceae</taxon>
        <taxon>Jatrophihabitans</taxon>
    </lineage>
</organism>
<keyword evidence="2" id="KW-1185">Reference proteome</keyword>
<sequence>MKWTLELAPQLVSALNRWELDETERLGERVFRERLVDLALDALPTDTEEILALVAGLPPALRKAEPRQFGTRVRFSVREKLVRLRPKLREHDVRGVRVRVRDVTNAGVYRYLVALGIDVETEKPRNPETETMT</sequence>
<protein>
    <submittedName>
        <fullName evidence="1">Uncharacterized protein</fullName>
    </submittedName>
</protein>